<organism evidence="1 2">
    <name type="scientific">Camellia lanceoleosa</name>
    <dbReference type="NCBI Taxonomy" id="1840588"/>
    <lineage>
        <taxon>Eukaryota</taxon>
        <taxon>Viridiplantae</taxon>
        <taxon>Streptophyta</taxon>
        <taxon>Embryophyta</taxon>
        <taxon>Tracheophyta</taxon>
        <taxon>Spermatophyta</taxon>
        <taxon>Magnoliopsida</taxon>
        <taxon>eudicotyledons</taxon>
        <taxon>Gunneridae</taxon>
        <taxon>Pentapetalae</taxon>
        <taxon>asterids</taxon>
        <taxon>Ericales</taxon>
        <taxon>Theaceae</taxon>
        <taxon>Camellia</taxon>
    </lineage>
</organism>
<gene>
    <name evidence="1" type="ORF">LOK49_LG13G01563</name>
</gene>
<dbReference type="EMBL" id="CM045771">
    <property type="protein sequence ID" value="KAI7988709.1"/>
    <property type="molecule type" value="Genomic_DNA"/>
</dbReference>
<evidence type="ECO:0000313" key="1">
    <source>
        <dbReference type="EMBL" id="KAI7988709.1"/>
    </source>
</evidence>
<reference evidence="1 2" key="1">
    <citation type="journal article" date="2022" name="Plant J.">
        <title>Chromosome-level genome of Camellia lanceoleosa provides a valuable resource for understanding genome evolution and self-incompatibility.</title>
        <authorList>
            <person name="Gong W."/>
            <person name="Xiao S."/>
            <person name="Wang L."/>
            <person name="Liao Z."/>
            <person name="Chang Y."/>
            <person name="Mo W."/>
            <person name="Hu G."/>
            <person name="Li W."/>
            <person name="Zhao G."/>
            <person name="Zhu H."/>
            <person name="Hu X."/>
            <person name="Ji K."/>
            <person name="Xiang X."/>
            <person name="Song Q."/>
            <person name="Yuan D."/>
            <person name="Jin S."/>
            <person name="Zhang L."/>
        </authorList>
    </citation>
    <scope>NUCLEOTIDE SEQUENCE [LARGE SCALE GENOMIC DNA]</scope>
    <source>
        <strain evidence="1">SQ_2022a</strain>
    </source>
</reference>
<evidence type="ECO:0000313" key="2">
    <source>
        <dbReference type="Proteomes" id="UP001060215"/>
    </source>
</evidence>
<comment type="caution">
    <text evidence="1">The sequence shown here is derived from an EMBL/GenBank/DDBJ whole genome shotgun (WGS) entry which is preliminary data.</text>
</comment>
<accession>A0ACC0FJJ4</accession>
<protein>
    <submittedName>
        <fullName evidence="1">Galacturonosyltransferase 4</fullName>
    </submittedName>
</protein>
<keyword evidence="2" id="KW-1185">Reference proteome</keyword>
<proteinExistence type="predicted"/>
<sequence>MHLRRNSEVEWNLNFRRSLFQWEVDDLNRLKLLLMNALDLRENRADSLHWKADPSGYFTVSSAYKWCDNSLHTMCKDCISTLRHQFWFWRYSAIYCSTLALVSLECGCISVRISGALKHSINHNCTGDRHPEEKNPIRQETKLEKQSAKTSVKFGAGEPIKTKIEKQNDKTVMPSDARVRHLKDQLIQGRVYLSLTATRNNSHFIRELRLRMKEAQRSLGEATKDSELPRNFAMVVHLVVNSLIMVVSLIQNSASGVDLEDEKQEHKSDLSKKQEHKSDLTHEASLADTPSTSSAEIASDANHSEASQTLSQDDELG</sequence>
<name>A0ACC0FJJ4_9ERIC</name>
<dbReference type="Proteomes" id="UP001060215">
    <property type="component" value="Chromosome 14"/>
</dbReference>